<reference evidence="2" key="1">
    <citation type="submission" date="2010-04" db="EMBL/GenBank/DDBJ databases">
        <title>Complete genome sequence of Nitrosococcus halophilus Nc4, a salt-adapted, aerobic obligate ammonia-oxidizing sulfur purple bacterium.</title>
        <authorList>
            <consortium name="US DOE Joint Genome Institute"/>
            <person name="Campbell M.A."/>
            <person name="Malfatti S.A."/>
            <person name="Chain P.S.G."/>
            <person name="Heidelberg J.F."/>
            <person name="Ward B.B."/>
            <person name="Klotz M.G."/>
        </authorList>
    </citation>
    <scope>NUCLEOTIDE SEQUENCE [LARGE SCALE GENOMIC DNA]</scope>
    <source>
        <strain evidence="2">Nc4</strain>
    </source>
</reference>
<protein>
    <submittedName>
        <fullName evidence="1">Uncharacterized protein</fullName>
    </submittedName>
</protein>
<dbReference type="Proteomes" id="UP000001844">
    <property type="component" value="Chromosome"/>
</dbReference>
<keyword evidence="2" id="KW-1185">Reference proteome</keyword>
<dbReference type="AlphaFoldDB" id="D5BV22"/>
<organism evidence="1 2">
    <name type="scientific">Nitrosococcus halophilus (strain Nc4)</name>
    <dbReference type="NCBI Taxonomy" id="472759"/>
    <lineage>
        <taxon>Bacteria</taxon>
        <taxon>Pseudomonadati</taxon>
        <taxon>Pseudomonadota</taxon>
        <taxon>Gammaproteobacteria</taxon>
        <taxon>Chromatiales</taxon>
        <taxon>Chromatiaceae</taxon>
        <taxon>Nitrosococcus</taxon>
    </lineage>
</organism>
<evidence type="ECO:0000313" key="2">
    <source>
        <dbReference type="Proteomes" id="UP000001844"/>
    </source>
</evidence>
<accession>D5BV22</accession>
<evidence type="ECO:0000313" key="1">
    <source>
        <dbReference type="EMBL" id="ADE15372.1"/>
    </source>
</evidence>
<sequence length="69" mass="7971">MKQTILSFWFLCVLRAFVVISSIIRSNSKKESPIKKGDGAEGGDFFKAECVSELQNRIRRRVGLVKYRY</sequence>
<dbReference type="EMBL" id="CP001798">
    <property type="protein sequence ID" value="ADE15372.1"/>
    <property type="molecule type" value="Genomic_DNA"/>
</dbReference>
<name>D5BV22_NITHN</name>
<dbReference type="KEGG" id="nhl:Nhal_2284"/>
<dbReference type="HOGENOM" id="CLU_2771690_0_0_6"/>
<dbReference type="STRING" id="472759.Nhal_2284"/>
<gene>
    <name evidence="1" type="ordered locus">Nhal_2284</name>
</gene>
<proteinExistence type="predicted"/>